<feature type="compositionally biased region" description="Polar residues" evidence="1">
    <location>
        <begin position="1298"/>
        <end position="1312"/>
    </location>
</feature>
<dbReference type="InParanoid" id="Q22VZ8"/>
<feature type="compositionally biased region" description="Basic and acidic residues" evidence="1">
    <location>
        <begin position="1229"/>
        <end position="1258"/>
    </location>
</feature>
<dbReference type="GO" id="GO:0005829">
    <property type="term" value="C:cytosol"/>
    <property type="evidence" value="ECO:0007669"/>
    <property type="project" value="TreeGrafter"/>
</dbReference>
<dbReference type="KEGG" id="tet:TTHERM_00161340"/>
<dbReference type="PROSITE" id="PS00972">
    <property type="entry name" value="USP_1"/>
    <property type="match status" value="1"/>
</dbReference>
<dbReference type="Gene3D" id="3.90.70.10">
    <property type="entry name" value="Cysteine proteinases"/>
    <property type="match status" value="2"/>
</dbReference>
<sequence>MSNTEESKLQSEEQSQQQNEKEQKEDHEYQRLSSKKYLGLSNQGATCYMNSLLQSLFMTHQFRQKLYEWKYNPKKHNKEEDCLPLQLQILFSRLQLCTNRSFIDTKPLINTFGWTNSQMFQQQDVQEFCRVLFDAIEQSFDNNKESQWIRDLYEGQTENFVFCKQCKTDSIRNDNFLDLQLIIRSDFDDILNNSIEKCMKHFVKSVELQQDNQYFCEKCNQKVDAIKGVRFKALPPILMLQLNRFDLDYTTFQRKKICDRVYFPHILNMNEFFKKYEDIIVEDPPKLQETQEAEGYQSQKNRKILSTRKASFDEGQGQDCKPLFEDDFVSNKKYGSELGDKDKESQKETINFLEEEINKRCSKKESYQQQSEQPKMQANHPALITRADEYVQLDNLALFGDIPCIKQEEKHQKLIQQQKQEGFAKKNIKIGHGTKTSADEVYDLKTDGLQGFDENEEEGEDDFWSTSVPKVKQEEQMLNKFAEVNQKKESERTKQIINENIDINKQNQELISKYLVEGPYVYELYAVNVHSGGALGGHYFSYIKSFENGIWYNFNDSSVCKIRPSALDHVQGQENPKSNQNTSAYMLMYRQVGLDDLKEVSVPEVPQQIQKQLEEETEQEKKRIEQQKILQMQRERQINLKIYKNEEQSIQLTFDKYTNTLNDVKLKVMEQFEIKEDLSNWRLRAYSCYEKIMQETFSDQLDIPLVDLNLKDWKDITIEFKKEGEKFEEYDPSKININVYLWEPSIGMLENFGAKLSPNLKLLIRNTDTLQQFVDILVEKLSISQEEIIVLKKSNRSSNFKVMLLNDVQSTLSYTLQQLDVNNNSDIYVERLSDSREPQQLKTDINIKFAWEKQIEKESYSCIITFNDPKEVTKKTYSDQNLSITIDNRCTLRDAKNLIAKKIGMDVNKFIIKRNQLRNIPELKDLSIVLNTLNIKHRGSLFIAEGIPQSIDEYLIEYRICRKFETKNSLVANYETEHLTLMPTKTSLTVLELKQIIMQKLKELRNIDVKSPKCLRLQEKFGDYKTVLQNDKPFSFYQPYDSKVIGITILEKEEELKHDDILIYFKFWDWKSMELMNTVELVMKQYYDSQDFMHMVGVYFNIDPSDVEVYYIQSIKNLSLESISYELNNWKSQADQFSISLVPWFLSRDGETFIVRDKSLFSKNKSEIQSYLKGQVSDSMIGVDSKQRYVDPNASADNKGKLLYKPTETALKINLKKKVQETDEPNQAEENKENDQDNNTEKQEEQKLENEQEQELKTESNSQNAQNEQNTEKEIQTFSCEKEKNQNEDAELHKESNQNEGKSIQEASQPSDNPIIKTVRFEDASKSYFKEEDYDYDDDIMQQILLQSLQEYQKSNKQE</sequence>
<name>Q22VZ8_TETTS</name>
<feature type="domain" description="USP" evidence="2">
    <location>
        <begin position="38"/>
        <end position="592"/>
    </location>
</feature>
<dbReference type="OrthoDB" id="289038at2759"/>
<dbReference type="InterPro" id="IPR018200">
    <property type="entry name" value="USP_CS"/>
</dbReference>
<evidence type="ECO:0000313" key="3">
    <source>
        <dbReference type="EMBL" id="EAR89618.2"/>
    </source>
</evidence>
<accession>Q22VZ8</accession>
<dbReference type="SUPFAM" id="SSF54001">
    <property type="entry name" value="Cysteine proteinases"/>
    <property type="match status" value="1"/>
</dbReference>
<feature type="compositionally biased region" description="Basic and acidic residues" evidence="1">
    <location>
        <begin position="1"/>
        <end position="11"/>
    </location>
</feature>
<reference evidence="4" key="1">
    <citation type="journal article" date="2006" name="PLoS Biol.">
        <title>Macronuclear genome sequence of the ciliate Tetrahymena thermophila, a model eukaryote.</title>
        <authorList>
            <person name="Eisen J.A."/>
            <person name="Coyne R.S."/>
            <person name="Wu M."/>
            <person name="Wu D."/>
            <person name="Thiagarajan M."/>
            <person name="Wortman J.R."/>
            <person name="Badger J.H."/>
            <person name="Ren Q."/>
            <person name="Amedeo P."/>
            <person name="Jones K.M."/>
            <person name="Tallon L.J."/>
            <person name="Delcher A.L."/>
            <person name="Salzberg S.L."/>
            <person name="Silva J.C."/>
            <person name="Haas B.J."/>
            <person name="Majoros W.H."/>
            <person name="Farzad M."/>
            <person name="Carlton J.M."/>
            <person name="Smith R.K. Jr."/>
            <person name="Garg J."/>
            <person name="Pearlman R.E."/>
            <person name="Karrer K.M."/>
            <person name="Sun L."/>
            <person name="Manning G."/>
            <person name="Elde N.C."/>
            <person name="Turkewitz A.P."/>
            <person name="Asai D.J."/>
            <person name="Wilkes D.E."/>
            <person name="Wang Y."/>
            <person name="Cai H."/>
            <person name="Collins K."/>
            <person name="Stewart B.A."/>
            <person name="Lee S.R."/>
            <person name="Wilamowska K."/>
            <person name="Weinberg Z."/>
            <person name="Ruzzo W.L."/>
            <person name="Wloga D."/>
            <person name="Gaertig J."/>
            <person name="Frankel J."/>
            <person name="Tsao C.-C."/>
            <person name="Gorovsky M.A."/>
            <person name="Keeling P.J."/>
            <person name="Waller R.F."/>
            <person name="Patron N.J."/>
            <person name="Cherry J.M."/>
            <person name="Stover N.A."/>
            <person name="Krieger C.J."/>
            <person name="del Toro C."/>
            <person name="Ryder H.F."/>
            <person name="Williamson S.C."/>
            <person name="Barbeau R.A."/>
            <person name="Hamilton E.P."/>
            <person name="Orias E."/>
        </authorList>
    </citation>
    <scope>NUCLEOTIDE SEQUENCE [LARGE SCALE GENOMIC DNA]</scope>
    <source>
        <strain evidence="4">SB210</strain>
    </source>
</reference>
<feature type="compositionally biased region" description="Basic and acidic residues" evidence="1">
    <location>
        <begin position="19"/>
        <end position="28"/>
    </location>
</feature>
<feature type="compositionally biased region" description="Basic and acidic residues" evidence="1">
    <location>
        <begin position="1319"/>
        <end position="1329"/>
    </location>
</feature>
<dbReference type="PROSITE" id="PS50235">
    <property type="entry name" value="USP_3"/>
    <property type="match status" value="1"/>
</dbReference>
<dbReference type="GeneID" id="7833932"/>
<evidence type="ECO:0000259" key="2">
    <source>
        <dbReference type="PROSITE" id="PS50235"/>
    </source>
</evidence>
<proteinExistence type="predicted"/>
<dbReference type="InterPro" id="IPR028889">
    <property type="entry name" value="USP"/>
</dbReference>
<dbReference type="Proteomes" id="UP000009168">
    <property type="component" value="Unassembled WGS sequence"/>
</dbReference>
<dbReference type="InterPro" id="IPR001394">
    <property type="entry name" value="Peptidase_C19_UCH"/>
</dbReference>
<dbReference type="RefSeq" id="XP_001009864.2">
    <property type="nucleotide sequence ID" value="XM_001009864.2"/>
</dbReference>
<feature type="compositionally biased region" description="Low complexity" evidence="1">
    <location>
        <begin position="1259"/>
        <end position="1269"/>
    </location>
</feature>
<dbReference type="GO" id="GO:0005634">
    <property type="term" value="C:nucleus"/>
    <property type="evidence" value="ECO:0007669"/>
    <property type="project" value="TreeGrafter"/>
</dbReference>
<keyword evidence="3" id="KW-0378">Hydrolase</keyword>
<dbReference type="EMBL" id="GG662820">
    <property type="protein sequence ID" value="EAR89618.2"/>
    <property type="molecule type" value="Genomic_DNA"/>
</dbReference>
<dbReference type="PANTHER" id="PTHR24006">
    <property type="entry name" value="UBIQUITIN CARBOXYL-TERMINAL HYDROLASE"/>
    <property type="match status" value="1"/>
</dbReference>
<organism evidence="3 4">
    <name type="scientific">Tetrahymena thermophila (strain SB210)</name>
    <dbReference type="NCBI Taxonomy" id="312017"/>
    <lineage>
        <taxon>Eukaryota</taxon>
        <taxon>Sar</taxon>
        <taxon>Alveolata</taxon>
        <taxon>Ciliophora</taxon>
        <taxon>Intramacronucleata</taxon>
        <taxon>Oligohymenophorea</taxon>
        <taxon>Hymenostomatida</taxon>
        <taxon>Tetrahymenina</taxon>
        <taxon>Tetrahymenidae</taxon>
        <taxon>Tetrahymena</taxon>
    </lineage>
</organism>
<feature type="compositionally biased region" description="Basic and acidic residues" evidence="1">
    <location>
        <begin position="1270"/>
        <end position="1297"/>
    </location>
</feature>
<feature type="region of interest" description="Disordered" evidence="1">
    <location>
        <begin position="1"/>
        <end position="28"/>
    </location>
</feature>
<evidence type="ECO:0000256" key="1">
    <source>
        <dbReference type="SAM" id="MobiDB-lite"/>
    </source>
</evidence>
<keyword evidence="4" id="KW-1185">Reference proteome</keyword>
<feature type="region of interest" description="Disordered" evidence="1">
    <location>
        <begin position="1215"/>
        <end position="1329"/>
    </location>
</feature>
<gene>
    <name evidence="3" type="ORF">TTHERM_00161340</name>
</gene>
<protein>
    <submittedName>
        <fullName evidence="3">Ubiquitin carboxy-terminal hydrolase</fullName>
    </submittedName>
</protein>
<dbReference type="PROSITE" id="PS00973">
    <property type="entry name" value="USP_2"/>
    <property type="match status" value="1"/>
</dbReference>
<dbReference type="eggNOG" id="KOG4598">
    <property type="taxonomic scope" value="Eukaryota"/>
</dbReference>
<dbReference type="Pfam" id="PF00443">
    <property type="entry name" value="UCH"/>
    <property type="match status" value="1"/>
</dbReference>
<evidence type="ECO:0000313" key="4">
    <source>
        <dbReference type="Proteomes" id="UP000009168"/>
    </source>
</evidence>
<dbReference type="GO" id="GO:0004843">
    <property type="term" value="F:cysteine-type deubiquitinase activity"/>
    <property type="evidence" value="ECO:0007669"/>
    <property type="project" value="InterPro"/>
</dbReference>
<dbReference type="GO" id="GO:0016579">
    <property type="term" value="P:protein deubiquitination"/>
    <property type="evidence" value="ECO:0007669"/>
    <property type="project" value="InterPro"/>
</dbReference>
<dbReference type="HOGENOM" id="CLU_003606_0_0_1"/>
<dbReference type="PANTHER" id="PTHR24006:SF702">
    <property type="entry name" value="UBIQUITIN CARBOXYL-TERMINAL HYDROLASE 47"/>
    <property type="match status" value="1"/>
</dbReference>
<dbReference type="InterPro" id="IPR050164">
    <property type="entry name" value="Peptidase_C19"/>
</dbReference>
<dbReference type="InterPro" id="IPR038765">
    <property type="entry name" value="Papain-like_cys_pep_sf"/>
</dbReference>